<protein>
    <submittedName>
        <fullName evidence="2">Uncharacterized protein</fullName>
    </submittedName>
</protein>
<name>A0AC35F484_9BILA</name>
<evidence type="ECO:0000313" key="2">
    <source>
        <dbReference type="WBParaSite" id="PS1159_v2.g13648.t1"/>
    </source>
</evidence>
<evidence type="ECO:0000313" key="1">
    <source>
        <dbReference type="Proteomes" id="UP000887580"/>
    </source>
</evidence>
<reference evidence="2" key="1">
    <citation type="submission" date="2022-11" db="UniProtKB">
        <authorList>
            <consortium name="WormBaseParasite"/>
        </authorList>
    </citation>
    <scope>IDENTIFICATION</scope>
</reference>
<organism evidence="1 2">
    <name type="scientific">Panagrolaimus sp. PS1159</name>
    <dbReference type="NCBI Taxonomy" id="55785"/>
    <lineage>
        <taxon>Eukaryota</taxon>
        <taxon>Metazoa</taxon>
        <taxon>Ecdysozoa</taxon>
        <taxon>Nematoda</taxon>
        <taxon>Chromadorea</taxon>
        <taxon>Rhabditida</taxon>
        <taxon>Tylenchina</taxon>
        <taxon>Panagrolaimomorpha</taxon>
        <taxon>Panagrolaimoidea</taxon>
        <taxon>Panagrolaimidae</taxon>
        <taxon>Panagrolaimus</taxon>
    </lineage>
</organism>
<proteinExistence type="predicted"/>
<accession>A0AC35F484</accession>
<sequence>MAAVVVDNYNCMMVVVDNCNYNYMVEHNYYILCIRYILVDCCMYMVVDIYHNFDNSNYCFDQIAYLANGIFAAQ</sequence>
<dbReference type="WBParaSite" id="PS1159_v2.g13648.t1">
    <property type="protein sequence ID" value="PS1159_v2.g13648.t1"/>
    <property type="gene ID" value="PS1159_v2.g13648"/>
</dbReference>
<dbReference type="Proteomes" id="UP000887580">
    <property type="component" value="Unplaced"/>
</dbReference>